<evidence type="ECO:0000313" key="22">
    <source>
        <dbReference type="Proteomes" id="UP000515204"/>
    </source>
</evidence>
<feature type="binding site" evidence="16">
    <location>
        <position position="517"/>
    </location>
    <ligand>
        <name>substrate</name>
    </ligand>
</feature>
<evidence type="ECO:0000256" key="12">
    <source>
        <dbReference type="ARBA" id="ARBA00032065"/>
    </source>
</evidence>
<evidence type="ECO:0000256" key="13">
    <source>
        <dbReference type="ARBA" id="ARBA00059527"/>
    </source>
</evidence>
<keyword evidence="10" id="KW-0961">Cell wall biogenesis/degradation</keyword>
<evidence type="ECO:0000256" key="10">
    <source>
        <dbReference type="ARBA" id="ARBA00023316"/>
    </source>
</evidence>
<evidence type="ECO:0000256" key="4">
    <source>
        <dbReference type="ARBA" id="ARBA00012731"/>
    </source>
</evidence>
<keyword evidence="5" id="KW-0597">Phosphoprotein</keyword>
<evidence type="ECO:0000256" key="17">
    <source>
        <dbReference type="PIRSR" id="PIRSR016408-3"/>
    </source>
</evidence>
<dbReference type="GO" id="GO:0000287">
    <property type="term" value="F:magnesium ion binding"/>
    <property type="evidence" value="ECO:0007669"/>
    <property type="project" value="InterPro"/>
</dbReference>
<feature type="binding site" evidence="16">
    <location>
        <begin position="508"/>
        <end position="512"/>
    </location>
    <ligand>
        <name>substrate</name>
    </ligand>
</feature>
<keyword evidence="6 14" id="KW-0479">Metal-binding</keyword>
<feature type="binding site" evidence="17">
    <location>
        <position position="288"/>
    </location>
    <ligand>
        <name>Mg(2+)</name>
        <dbReference type="ChEBI" id="CHEBI:18420"/>
    </ligand>
</feature>
<dbReference type="KEGG" id="dqu:106742252"/>
<dbReference type="Pfam" id="PF21405">
    <property type="entry name" value="AMG1_II"/>
    <property type="match status" value="1"/>
</dbReference>
<comment type="cofactor">
    <cofactor evidence="14 17">
        <name>Mg(2+)</name>
        <dbReference type="ChEBI" id="CHEBI:18420"/>
    </cofactor>
    <text evidence="14 17">Binds 1 Mg(2+) ion per subunit.</text>
</comment>
<evidence type="ECO:0000256" key="9">
    <source>
        <dbReference type="ARBA" id="ARBA00023277"/>
    </source>
</evidence>
<evidence type="ECO:0000256" key="1">
    <source>
        <dbReference type="ARBA" id="ARBA00000558"/>
    </source>
</evidence>
<dbReference type="GO" id="GO:0005975">
    <property type="term" value="P:carbohydrate metabolic process"/>
    <property type="evidence" value="ECO:0007669"/>
    <property type="project" value="InterPro"/>
</dbReference>
<dbReference type="FunFam" id="3.40.120.10:FF:000023">
    <property type="entry name" value="Phosphoacetylglucosamine mutase"/>
    <property type="match status" value="1"/>
</dbReference>
<dbReference type="GO" id="GO:0071555">
    <property type="term" value="P:cell wall organization"/>
    <property type="evidence" value="ECO:0007669"/>
    <property type="project" value="UniProtKB-KW"/>
</dbReference>
<feature type="domain" description="Phosphoacetylglucosamine mutase AMG1" evidence="20">
    <location>
        <begin position="307"/>
        <end position="447"/>
    </location>
</feature>
<dbReference type="EC" id="5.4.2.3" evidence="4 14"/>
<name>A0A6P3WXY1_DINQU</name>
<dbReference type="PROSITE" id="PS00710">
    <property type="entry name" value="PGM_PMM"/>
    <property type="match status" value="1"/>
</dbReference>
<dbReference type="SUPFAM" id="SSF55957">
    <property type="entry name" value="Phosphoglucomutase, C-terminal domain"/>
    <property type="match status" value="1"/>
</dbReference>
<comment type="function">
    <text evidence="14">Catalyzes the conversion of GlcNAc-6-P into GlcNAc-1-P during the synthesis of uridine diphosphate/UDP-GlcNAc, a sugar nucleotide critical to multiple glycosylation pathways including protein N- and O-glycosylation.</text>
</comment>
<evidence type="ECO:0000256" key="6">
    <source>
        <dbReference type="ARBA" id="ARBA00022723"/>
    </source>
</evidence>
<protein>
    <recommendedName>
        <fullName evidence="4 14">Phosphoacetylglucosamine mutase</fullName>
        <shortName evidence="14">PAGM</shortName>
        <ecNumber evidence="4 14">5.4.2.3</ecNumber>
    </recommendedName>
    <alternativeName>
        <fullName evidence="12 14">Acetylglucosamine phosphomutase</fullName>
    </alternativeName>
    <alternativeName>
        <fullName evidence="11 14">N-acetylglucosamine-phosphate mutase</fullName>
    </alternativeName>
</protein>
<dbReference type="AlphaFoldDB" id="A0A6P3WXY1"/>
<feature type="active site" description="Phosphoserine intermediate" evidence="15">
    <location>
        <position position="75"/>
    </location>
</feature>
<evidence type="ECO:0000259" key="18">
    <source>
        <dbReference type="Pfam" id="PF00408"/>
    </source>
</evidence>
<comment type="similarity">
    <text evidence="3 14">Belongs to the phosphohexose mutase family.</text>
</comment>
<dbReference type="GeneID" id="106742252"/>
<evidence type="ECO:0000256" key="15">
    <source>
        <dbReference type="PIRSR" id="PIRSR016408-1"/>
    </source>
</evidence>
<dbReference type="InterPro" id="IPR036900">
    <property type="entry name" value="A-D-PHexomutase_C_sf"/>
</dbReference>
<sequence length="555" mass="61116">MSSSSLSDSESDYFHNVISETLKSLENPKSKVEYGTAGFRTSADLLDHVMYKMGLLAVLRSKLKKAAIGLMITASHNPEPDNGIKLVDPAGEMLEASWEAIATDLANAENSSLKEKLKQICTNENIDLSASATVVLGRDTRQTSPKLMELARKGVEALNGAVVNLELVTTPQLHYIVLCTNTNGVYGEPTLQGYYSKLATTFKSVRGAERNKQYYTKVIQLDAANGVGAIAAREFQKHLGDSLEIVMFNHGSEQLNHKCGADYVKVQQAMPLNFPSESSVRCVSVDGDADRVVYFYLDESKKFHLMDGDRIATLIAVYVKELLEDSGLPLHLGLVQTAYSNGAVTDYITRVLELPVKCVPTGVKHLHKEAKNFDIGVYFEANGHGTVLFKDSAKRAIREHAENATLSEAQRAAVTKLRAVIDMINEAVGDAFSNILLVETILHARDWDTPDWERTYSEFPNRQLKVKVLDRNVVTTMDAERRCVTPAGLQEEIDKTVSKYEKGRSFIRPSGTEDVVRVYAECEDASEVNKLAVEVAGLVHDYAGGCGERASLDKL</sequence>
<dbReference type="FunFam" id="3.30.310.50:FF:000003">
    <property type="entry name" value="Phosphoacetylglucosamine mutase"/>
    <property type="match status" value="1"/>
</dbReference>
<feature type="binding site" evidence="17">
    <location>
        <position position="286"/>
    </location>
    <ligand>
        <name>Mg(2+)</name>
        <dbReference type="ChEBI" id="CHEBI:18420"/>
    </ligand>
</feature>
<dbReference type="GO" id="GO:0004610">
    <property type="term" value="F:phosphoacetylglucosamine mutase activity"/>
    <property type="evidence" value="ECO:0007669"/>
    <property type="project" value="UniProtKB-UniRule"/>
</dbReference>
<dbReference type="InterPro" id="IPR016066">
    <property type="entry name" value="A-D-PHexomutase_CS"/>
</dbReference>
<evidence type="ECO:0000259" key="20">
    <source>
        <dbReference type="Pfam" id="PF21404"/>
    </source>
</evidence>
<feature type="domain" description="Alpha-D-phosphohexomutase alpha/beta/alpha" evidence="19">
    <location>
        <begin position="130"/>
        <end position="181"/>
    </location>
</feature>
<dbReference type="OrthoDB" id="1928at2759"/>
<evidence type="ECO:0000256" key="7">
    <source>
        <dbReference type="ARBA" id="ARBA00022842"/>
    </source>
</evidence>
<feature type="domain" description="Alpha-D-phosphohexomutase alpha/beta/alpha" evidence="19">
    <location>
        <begin position="64"/>
        <end position="108"/>
    </location>
</feature>
<feature type="domain" description="Alpha-D-phosphohexomutase C-terminal" evidence="18">
    <location>
        <begin position="497"/>
        <end position="536"/>
    </location>
</feature>
<dbReference type="PIRSF" id="PIRSF016408">
    <property type="entry name" value="PAGM"/>
    <property type="match status" value="1"/>
</dbReference>
<dbReference type="InterPro" id="IPR005843">
    <property type="entry name" value="A-D-PHexomutase_C"/>
</dbReference>
<dbReference type="PANTHER" id="PTHR45955:SF1">
    <property type="entry name" value="PHOSPHOACETYLGLUCOSAMINE MUTASE"/>
    <property type="match status" value="1"/>
</dbReference>
<evidence type="ECO:0000259" key="21">
    <source>
        <dbReference type="Pfam" id="PF21405"/>
    </source>
</evidence>
<comment type="function">
    <text evidence="13">Catalyzes the conversion of GlcNAc-6-P into GlcNAc-1-P during the synthesis of uridine diphosphate/UDP-GlcNAc, which is a biosynthetic precursor of chitin and also supplies the amino sugars for N-linked oligosaccharides of glycoproteins.</text>
</comment>
<feature type="binding site" evidence="16">
    <location>
        <begin position="380"/>
        <end position="382"/>
    </location>
    <ligand>
        <name>substrate</name>
    </ligand>
</feature>
<dbReference type="Pfam" id="PF02878">
    <property type="entry name" value="PGM_PMM_I"/>
    <property type="match status" value="2"/>
</dbReference>
<dbReference type="Gene3D" id="3.30.310.50">
    <property type="entry name" value="Alpha-D-phosphohexomutase, C-terminal domain"/>
    <property type="match status" value="1"/>
</dbReference>
<feature type="binding site" evidence="17">
    <location>
        <position position="290"/>
    </location>
    <ligand>
        <name>Mg(2+)</name>
        <dbReference type="ChEBI" id="CHEBI:18420"/>
    </ligand>
</feature>
<keyword evidence="8 14" id="KW-0413">Isomerase</keyword>
<accession>A0A6P3WXY1</accession>
<dbReference type="InterPro" id="IPR005844">
    <property type="entry name" value="A-D-PHexomutase_a/b/a-I"/>
</dbReference>
<organism evidence="22 23">
    <name type="scientific">Dinoponera quadriceps</name>
    <name type="common">South American ant</name>
    <dbReference type="NCBI Taxonomy" id="609295"/>
    <lineage>
        <taxon>Eukaryota</taxon>
        <taxon>Metazoa</taxon>
        <taxon>Ecdysozoa</taxon>
        <taxon>Arthropoda</taxon>
        <taxon>Hexapoda</taxon>
        <taxon>Insecta</taxon>
        <taxon>Pterygota</taxon>
        <taxon>Neoptera</taxon>
        <taxon>Endopterygota</taxon>
        <taxon>Hymenoptera</taxon>
        <taxon>Apocrita</taxon>
        <taxon>Aculeata</taxon>
        <taxon>Formicoidea</taxon>
        <taxon>Formicidae</taxon>
        <taxon>Ponerinae</taxon>
        <taxon>Ponerini</taxon>
        <taxon>Dinoponera</taxon>
    </lineage>
</organism>
<feature type="domain" description="Phosphoacetylglucosamine mutase AMG1" evidence="21">
    <location>
        <begin position="190"/>
        <end position="293"/>
    </location>
</feature>
<dbReference type="SUPFAM" id="SSF53738">
    <property type="entry name" value="Phosphoglucomutase, first 3 domains"/>
    <property type="match status" value="4"/>
</dbReference>
<proteinExistence type="inferred from homology"/>
<feature type="binding site" description="via phosphate group" evidence="17">
    <location>
        <position position="75"/>
    </location>
    <ligand>
        <name>Mg(2+)</name>
        <dbReference type="ChEBI" id="CHEBI:18420"/>
    </ligand>
</feature>
<dbReference type="RefSeq" id="XP_014470489.1">
    <property type="nucleotide sequence ID" value="XM_014615003.1"/>
</dbReference>
<dbReference type="FunFam" id="3.40.120.10:FF:000013">
    <property type="entry name" value="Phosphoacetylglucosamine mutase"/>
    <property type="match status" value="1"/>
</dbReference>
<gene>
    <name evidence="23" type="primary">LOC106742252</name>
</gene>
<dbReference type="InterPro" id="IPR049023">
    <property type="entry name" value="AMG1_II"/>
</dbReference>
<evidence type="ECO:0000256" key="3">
    <source>
        <dbReference type="ARBA" id="ARBA00010231"/>
    </source>
</evidence>
<dbReference type="InterPro" id="IPR016055">
    <property type="entry name" value="A-D-PHexomutase_a/b/a-I/II/III"/>
</dbReference>
<dbReference type="GO" id="GO:0006048">
    <property type="term" value="P:UDP-N-acetylglucosamine biosynthetic process"/>
    <property type="evidence" value="ECO:0007669"/>
    <property type="project" value="UniProtKB-UniRule"/>
</dbReference>
<dbReference type="PANTHER" id="PTHR45955">
    <property type="entry name" value="PHOSPHOACETYLGLUCOSAMINE MUTASE"/>
    <property type="match status" value="1"/>
</dbReference>
<evidence type="ECO:0000259" key="19">
    <source>
        <dbReference type="Pfam" id="PF02878"/>
    </source>
</evidence>
<keyword evidence="9" id="KW-0119">Carbohydrate metabolism</keyword>
<dbReference type="CTD" id="39434"/>
<dbReference type="Pfam" id="PF21404">
    <property type="entry name" value="AMG1_III"/>
    <property type="match status" value="1"/>
</dbReference>
<evidence type="ECO:0000256" key="2">
    <source>
        <dbReference type="ARBA" id="ARBA00004865"/>
    </source>
</evidence>
<reference evidence="23" key="1">
    <citation type="submission" date="2025-08" db="UniProtKB">
        <authorList>
            <consortium name="RefSeq"/>
        </authorList>
    </citation>
    <scope>IDENTIFICATION</scope>
</reference>
<evidence type="ECO:0000256" key="8">
    <source>
        <dbReference type="ARBA" id="ARBA00023235"/>
    </source>
</evidence>
<keyword evidence="7 14" id="KW-0460">Magnesium</keyword>
<keyword evidence="22" id="KW-1185">Reference proteome</keyword>
<comment type="catalytic activity">
    <reaction evidence="1 14">
        <text>N-acetyl-alpha-D-glucosamine 1-phosphate = N-acetyl-D-glucosamine 6-phosphate</text>
        <dbReference type="Rhea" id="RHEA:23804"/>
        <dbReference type="ChEBI" id="CHEBI:57513"/>
        <dbReference type="ChEBI" id="CHEBI:57776"/>
        <dbReference type="EC" id="5.4.2.3"/>
    </reaction>
</comment>
<dbReference type="CDD" id="cd03086">
    <property type="entry name" value="PGM3"/>
    <property type="match status" value="1"/>
</dbReference>
<evidence type="ECO:0000313" key="23">
    <source>
        <dbReference type="RefSeq" id="XP_014470489.1"/>
    </source>
</evidence>
<comment type="pathway">
    <text evidence="2 14">Nucleotide-sugar biosynthesis; UDP-N-acetyl-alpha-D-glucosamine biosynthesis; N-acetyl-alpha-D-glucosamine 1-phosphate from alpha-D-glucosamine 6-phosphate (route I): step 2/2.</text>
</comment>
<dbReference type="UniPathway" id="UPA00113">
    <property type="reaction ID" value="UER00530"/>
</dbReference>
<dbReference type="InterPro" id="IPR049022">
    <property type="entry name" value="AMG1_III"/>
</dbReference>
<dbReference type="InterPro" id="IPR016657">
    <property type="entry name" value="PAGM"/>
</dbReference>
<evidence type="ECO:0000256" key="16">
    <source>
        <dbReference type="PIRSR" id="PIRSR016408-2"/>
    </source>
</evidence>
<evidence type="ECO:0000256" key="5">
    <source>
        <dbReference type="ARBA" id="ARBA00022553"/>
    </source>
</evidence>
<dbReference type="Proteomes" id="UP000515204">
    <property type="component" value="Unplaced"/>
</dbReference>
<dbReference type="Gene3D" id="3.40.120.10">
    <property type="entry name" value="Alpha-D-Glucose-1,6-Bisphosphate, subunit A, domain 3"/>
    <property type="match status" value="3"/>
</dbReference>
<evidence type="ECO:0000256" key="14">
    <source>
        <dbReference type="PIRNR" id="PIRNR016408"/>
    </source>
</evidence>
<dbReference type="Pfam" id="PF00408">
    <property type="entry name" value="PGM_PMM_IV"/>
    <property type="match status" value="1"/>
</dbReference>
<evidence type="ECO:0000256" key="11">
    <source>
        <dbReference type="ARBA" id="ARBA00031926"/>
    </source>
</evidence>